<evidence type="ECO:0000256" key="1">
    <source>
        <dbReference type="SAM" id="Coils"/>
    </source>
</evidence>
<evidence type="ECO:0000313" key="5">
    <source>
        <dbReference type="Proteomes" id="UP000030706"/>
    </source>
</evidence>
<dbReference type="RefSeq" id="XP_029758022.1">
    <property type="nucleotide sequence ID" value="XM_029910280.1"/>
</dbReference>
<accession>A0A074X8J1</accession>
<reference evidence="4 5" key="1">
    <citation type="journal article" date="2014" name="BMC Genomics">
        <title>Genome sequencing of four Aureobasidium pullulans varieties: biotechnological potential, stress tolerance, and description of new species.</title>
        <authorList>
            <person name="Gostin Ar C."/>
            <person name="Ohm R.A."/>
            <person name="Kogej T."/>
            <person name="Sonjak S."/>
            <person name="Turk M."/>
            <person name="Zajc J."/>
            <person name="Zalar P."/>
            <person name="Grube M."/>
            <person name="Sun H."/>
            <person name="Han J."/>
            <person name="Sharma A."/>
            <person name="Chiniquy J."/>
            <person name="Ngan C.Y."/>
            <person name="Lipzen A."/>
            <person name="Barry K."/>
            <person name="Grigoriev I.V."/>
            <person name="Gunde-Cimerman N."/>
        </authorList>
    </citation>
    <scope>NUCLEOTIDE SEQUENCE [LARGE SCALE GENOMIC DNA]</scope>
    <source>
        <strain evidence="4 5">EXF-150</strain>
    </source>
</reference>
<dbReference type="Proteomes" id="UP000030706">
    <property type="component" value="Unassembled WGS sequence"/>
</dbReference>
<dbReference type="Pfam" id="PF24852">
    <property type="entry name" value="DUF7726"/>
    <property type="match status" value="1"/>
</dbReference>
<dbReference type="STRING" id="1043002.A0A074X8J1"/>
<dbReference type="HOGENOM" id="CLU_903100_0_0_1"/>
<name>A0A074X8J1_AURPU</name>
<evidence type="ECO:0000313" key="4">
    <source>
        <dbReference type="EMBL" id="KEQ81835.1"/>
    </source>
</evidence>
<evidence type="ECO:0000259" key="3">
    <source>
        <dbReference type="Pfam" id="PF24852"/>
    </source>
</evidence>
<feature type="compositionally biased region" description="Basic and acidic residues" evidence="2">
    <location>
        <begin position="260"/>
        <end position="272"/>
    </location>
</feature>
<feature type="domain" description="DUF7726" evidence="3">
    <location>
        <begin position="185"/>
        <end position="255"/>
    </location>
</feature>
<feature type="coiled-coil region" evidence="1">
    <location>
        <begin position="84"/>
        <end position="115"/>
    </location>
</feature>
<organism evidence="4 5">
    <name type="scientific">Aureobasidium pullulans EXF-150</name>
    <dbReference type="NCBI Taxonomy" id="1043002"/>
    <lineage>
        <taxon>Eukaryota</taxon>
        <taxon>Fungi</taxon>
        <taxon>Dikarya</taxon>
        <taxon>Ascomycota</taxon>
        <taxon>Pezizomycotina</taxon>
        <taxon>Dothideomycetes</taxon>
        <taxon>Dothideomycetidae</taxon>
        <taxon>Dothideales</taxon>
        <taxon>Saccotheciaceae</taxon>
        <taxon>Aureobasidium</taxon>
    </lineage>
</organism>
<feature type="region of interest" description="Disordered" evidence="2">
    <location>
        <begin position="260"/>
        <end position="308"/>
    </location>
</feature>
<proteinExistence type="predicted"/>
<keyword evidence="1" id="KW-0175">Coiled coil</keyword>
<protein>
    <recommendedName>
        <fullName evidence="3">DUF7726 domain-containing protein</fullName>
    </recommendedName>
</protein>
<gene>
    <name evidence="4" type="ORF">M438DRAFT_72203</name>
</gene>
<dbReference type="InterPro" id="IPR056143">
    <property type="entry name" value="DUF7726"/>
</dbReference>
<keyword evidence="5" id="KW-1185">Reference proteome</keyword>
<dbReference type="EMBL" id="KL584990">
    <property type="protein sequence ID" value="KEQ81835.1"/>
    <property type="molecule type" value="Genomic_DNA"/>
</dbReference>
<sequence>MVQAQIVYRDALGDDTRPASVLLGGDMGGKVSGGRLARDHTLADVPNHFCRDQIMGYINQMEDEDGKKDVARAAVFSDLNPGEKLAYSAAIAQKTEEMRQKEKEEENRLDEIMDTHKPKPKSILEAQNILEQETLLDDISDDDLDLAQRGSNGHIDYDMEGVYKSVVKPGAERLPNEETRRSFIIELDCDQLRACIKRFTRGGIWSVDQFRLALGGVPRPELTKFLNRKGRRDGAKMRMFALSWEFFKKREMMGLDMVKSSEDDIKQIEERGKKRQNPAAGDGNPTTGKKARPVDLTADESDLESKSA</sequence>
<dbReference type="OrthoDB" id="4680706at2759"/>
<evidence type="ECO:0000256" key="2">
    <source>
        <dbReference type="SAM" id="MobiDB-lite"/>
    </source>
</evidence>
<dbReference type="AlphaFoldDB" id="A0A074X8J1"/>
<dbReference type="GeneID" id="40752586"/>